<sequence>MNIRQPLQSYNSVERNPEKSCKSISEIETFLKEIDRLQGENQKLKDRLKQQPSISMTMENQKVLTENQDLKNQLELLKHKNEVQEKTHADALRQLDINWKQDVATLKFQLEQQEINHRQSSRQEIIQYKSEIAKLQQNLSKISNVENNNQNLVQVLENELIQVKQINNGLEEKLDQAISQFDLQSKDQEFTLMKQQTIINSQEQYLNELKSKLQIQKDQNLDLLSQVKKLKEVADNKTTQASSLSSRVKELESDFKHVSSTYQEHKAQLQQRIEELILSTGKQSEQICLLQTQQQRDQELIKRLQVNLENEQKNKEMEVREIQESKAKLIQFLQQELLQQKEQNHQLKSDNQMLDKQLNELKQYYQYNFRDLECKTNMLEGECNRLNNIIVQKDQELVIIEMQMKSTNNYQEKEDEKIHEVIQVQEQEINLLKQQNESLINDLSRQADNYRHLALQHKQYQKFAEDVKLNNITINELQSKCELQDKEIERLRMKILEKSQQLEKVQKDNLDYQAKLKTRLK</sequence>
<proteinExistence type="predicted"/>
<reference evidence="2" key="1">
    <citation type="submission" date="2021-01" db="EMBL/GenBank/DDBJ databases">
        <authorList>
            <consortium name="Genoscope - CEA"/>
            <person name="William W."/>
        </authorList>
    </citation>
    <scope>NUCLEOTIDE SEQUENCE</scope>
</reference>
<evidence type="ECO:0000313" key="3">
    <source>
        <dbReference type="Proteomes" id="UP000688137"/>
    </source>
</evidence>
<comment type="caution">
    <text evidence="2">The sequence shown here is derived from an EMBL/GenBank/DDBJ whole genome shotgun (WGS) entry which is preliminary data.</text>
</comment>
<name>A0A8S1P2G7_PARPR</name>
<gene>
    <name evidence="2" type="ORF">PPRIM_AZ9-3.1.T1000040</name>
</gene>
<feature type="coiled-coil region" evidence="1">
    <location>
        <begin position="27"/>
        <end position="87"/>
    </location>
</feature>
<protein>
    <submittedName>
        <fullName evidence="2">Uncharacterized protein</fullName>
    </submittedName>
</protein>
<organism evidence="2 3">
    <name type="scientific">Paramecium primaurelia</name>
    <dbReference type="NCBI Taxonomy" id="5886"/>
    <lineage>
        <taxon>Eukaryota</taxon>
        <taxon>Sar</taxon>
        <taxon>Alveolata</taxon>
        <taxon>Ciliophora</taxon>
        <taxon>Intramacronucleata</taxon>
        <taxon>Oligohymenophorea</taxon>
        <taxon>Peniculida</taxon>
        <taxon>Parameciidae</taxon>
        <taxon>Paramecium</taxon>
    </lineage>
</organism>
<feature type="coiled-coil region" evidence="1">
    <location>
        <begin position="118"/>
        <end position="268"/>
    </location>
</feature>
<accession>A0A8S1P2G7</accession>
<feature type="coiled-coil region" evidence="1">
    <location>
        <begin position="474"/>
        <end position="508"/>
    </location>
</feature>
<dbReference type="AlphaFoldDB" id="A0A8S1P2G7"/>
<dbReference type="EMBL" id="CAJJDM010000103">
    <property type="protein sequence ID" value="CAD8095994.1"/>
    <property type="molecule type" value="Genomic_DNA"/>
</dbReference>
<evidence type="ECO:0000256" key="1">
    <source>
        <dbReference type="SAM" id="Coils"/>
    </source>
</evidence>
<keyword evidence="3" id="KW-1185">Reference proteome</keyword>
<feature type="coiled-coil region" evidence="1">
    <location>
        <begin position="294"/>
        <end position="364"/>
    </location>
</feature>
<feature type="coiled-coil region" evidence="1">
    <location>
        <begin position="422"/>
        <end position="449"/>
    </location>
</feature>
<evidence type="ECO:0000313" key="2">
    <source>
        <dbReference type="EMBL" id="CAD8095994.1"/>
    </source>
</evidence>
<dbReference type="OMA" id="IEMQMKS"/>
<dbReference type="Proteomes" id="UP000688137">
    <property type="component" value="Unassembled WGS sequence"/>
</dbReference>
<keyword evidence="1" id="KW-0175">Coiled coil</keyword>